<dbReference type="RefSeq" id="WP_203998069.1">
    <property type="nucleotide sequence ID" value="NZ_BOPG01000033.1"/>
</dbReference>
<dbReference type="Proteomes" id="UP000612585">
    <property type="component" value="Unassembled WGS sequence"/>
</dbReference>
<proteinExistence type="predicted"/>
<gene>
    <name evidence="2" type="ORF">Vau01_055270</name>
</gene>
<evidence type="ECO:0000313" key="3">
    <source>
        <dbReference type="Proteomes" id="UP000612585"/>
    </source>
</evidence>
<organism evidence="2 3">
    <name type="scientific">Virgisporangium aurantiacum</name>
    <dbReference type="NCBI Taxonomy" id="175570"/>
    <lineage>
        <taxon>Bacteria</taxon>
        <taxon>Bacillati</taxon>
        <taxon>Actinomycetota</taxon>
        <taxon>Actinomycetes</taxon>
        <taxon>Micromonosporales</taxon>
        <taxon>Micromonosporaceae</taxon>
        <taxon>Virgisporangium</taxon>
    </lineage>
</organism>
<evidence type="ECO:0000313" key="2">
    <source>
        <dbReference type="EMBL" id="GIJ58011.1"/>
    </source>
</evidence>
<protein>
    <submittedName>
        <fullName evidence="2">Uncharacterized protein</fullName>
    </submittedName>
</protein>
<name>A0A8J3ZA72_9ACTN</name>
<reference evidence="2" key="1">
    <citation type="submission" date="2021-01" db="EMBL/GenBank/DDBJ databases">
        <title>Whole genome shotgun sequence of Virgisporangium aurantiacum NBRC 16421.</title>
        <authorList>
            <person name="Komaki H."/>
            <person name="Tamura T."/>
        </authorList>
    </citation>
    <scope>NUCLEOTIDE SEQUENCE</scope>
    <source>
        <strain evidence="2">NBRC 16421</strain>
    </source>
</reference>
<accession>A0A8J3ZA72</accession>
<sequence length="141" mass="14765">MRVERTMMATDLSAGIASNRSQPATAAAVAGRNTGAAPAEMAGRATVGETGVPRPVEANEQVQQAPMMPGLSTSDRQAIASATGFYITAGGKVTPEGMPPWGFIVRYVEQRQEQRQVEPSGGDAVERAAPVLESEHLDVTV</sequence>
<feature type="region of interest" description="Disordered" evidence="1">
    <location>
        <begin position="21"/>
        <end position="54"/>
    </location>
</feature>
<feature type="compositionally biased region" description="Low complexity" evidence="1">
    <location>
        <begin position="23"/>
        <end position="39"/>
    </location>
</feature>
<comment type="caution">
    <text evidence="2">The sequence shown here is derived from an EMBL/GenBank/DDBJ whole genome shotgun (WGS) entry which is preliminary data.</text>
</comment>
<dbReference type="AlphaFoldDB" id="A0A8J3ZA72"/>
<feature type="region of interest" description="Disordered" evidence="1">
    <location>
        <begin position="114"/>
        <end position="141"/>
    </location>
</feature>
<evidence type="ECO:0000256" key="1">
    <source>
        <dbReference type="SAM" id="MobiDB-lite"/>
    </source>
</evidence>
<dbReference type="EMBL" id="BOPG01000033">
    <property type="protein sequence ID" value="GIJ58011.1"/>
    <property type="molecule type" value="Genomic_DNA"/>
</dbReference>
<keyword evidence="3" id="KW-1185">Reference proteome</keyword>